<evidence type="ECO:0000313" key="3">
    <source>
        <dbReference type="Proteomes" id="UP000596661"/>
    </source>
</evidence>
<accession>A0A803NIL6</accession>
<feature type="region of interest" description="Disordered" evidence="1">
    <location>
        <begin position="1"/>
        <end position="48"/>
    </location>
</feature>
<feature type="region of interest" description="Disordered" evidence="1">
    <location>
        <begin position="76"/>
        <end position="167"/>
    </location>
</feature>
<proteinExistence type="predicted"/>
<organism evidence="2 3">
    <name type="scientific">Cannabis sativa</name>
    <name type="common">Hemp</name>
    <name type="synonym">Marijuana</name>
    <dbReference type="NCBI Taxonomy" id="3483"/>
    <lineage>
        <taxon>Eukaryota</taxon>
        <taxon>Viridiplantae</taxon>
        <taxon>Streptophyta</taxon>
        <taxon>Embryophyta</taxon>
        <taxon>Tracheophyta</taxon>
        <taxon>Spermatophyta</taxon>
        <taxon>Magnoliopsida</taxon>
        <taxon>eudicotyledons</taxon>
        <taxon>Gunneridae</taxon>
        <taxon>Pentapetalae</taxon>
        <taxon>rosids</taxon>
        <taxon>fabids</taxon>
        <taxon>Rosales</taxon>
        <taxon>Cannabaceae</taxon>
        <taxon>Cannabis</taxon>
    </lineage>
</organism>
<dbReference type="Gramene" id="evm.model.01.1816">
    <property type="protein sequence ID" value="cds.evm.model.01.1816"/>
    <property type="gene ID" value="evm.TU.01.1816"/>
</dbReference>
<evidence type="ECO:0000313" key="2">
    <source>
        <dbReference type="EnsemblPlants" id="cds.evm.model.01.1816"/>
    </source>
</evidence>
<feature type="compositionally biased region" description="Basic and acidic residues" evidence="1">
    <location>
        <begin position="150"/>
        <end position="167"/>
    </location>
</feature>
<reference evidence="2" key="2">
    <citation type="submission" date="2021-03" db="UniProtKB">
        <authorList>
            <consortium name="EnsemblPlants"/>
        </authorList>
    </citation>
    <scope>IDENTIFICATION</scope>
</reference>
<dbReference type="AlphaFoldDB" id="A0A803NIL6"/>
<dbReference type="Proteomes" id="UP000596661">
    <property type="component" value="Chromosome 1"/>
</dbReference>
<reference evidence="2" key="1">
    <citation type="submission" date="2018-11" db="EMBL/GenBank/DDBJ databases">
        <authorList>
            <person name="Grassa J C."/>
        </authorList>
    </citation>
    <scope>NUCLEOTIDE SEQUENCE [LARGE SCALE GENOMIC DNA]</scope>
</reference>
<dbReference type="EnsemblPlants" id="evm.model.01.1816">
    <property type="protein sequence ID" value="cds.evm.model.01.1816"/>
    <property type="gene ID" value="evm.TU.01.1816"/>
</dbReference>
<evidence type="ECO:0000256" key="1">
    <source>
        <dbReference type="SAM" id="MobiDB-lite"/>
    </source>
</evidence>
<protein>
    <submittedName>
        <fullName evidence="2">Uncharacterized protein</fullName>
    </submittedName>
</protein>
<sequence>MVFTQKDVGKKAPQDTVMEEMDSLAPGLHLGGAREGDSEEEDDDDGYVKDKYYKDGYYYDHYPNLLRVTKELEGKGKVGEPAQKSVPKPPRKDTNLASQPFKMQKATVAFEPGRPSAPRGKTMPKGQSTKLPKPKGQKNCPSNSINQDGRMIEAHTKDRWSTVDLRR</sequence>
<name>A0A803NIL6_CANSA</name>
<dbReference type="EMBL" id="UZAU01000050">
    <property type="status" value="NOT_ANNOTATED_CDS"/>
    <property type="molecule type" value="Genomic_DNA"/>
</dbReference>
<keyword evidence="3" id="KW-1185">Reference proteome</keyword>